<dbReference type="PANTHER" id="PTHR31656">
    <property type="entry name" value="ROOT CAP DOMAIN-CONTAINING PROTEIN"/>
    <property type="match status" value="1"/>
</dbReference>
<dbReference type="PRINTS" id="PR01217">
    <property type="entry name" value="PRICHEXTENSN"/>
</dbReference>
<name>A0AAD8MR14_9APIA</name>
<feature type="compositionally biased region" description="Pro residues" evidence="1">
    <location>
        <begin position="76"/>
        <end position="221"/>
    </location>
</feature>
<evidence type="ECO:0000256" key="1">
    <source>
        <dbReference type="SAM" id="MobiDB-lite"/>
    </source>
</evidence>
<evidence type="ECO:0000256" key="2">
    <source>
        <dbReference type="SAM" id="SignalP"/>
    </source>
</evidence>
<dbReference type="InterPro" id="IPR009646">
    <property type="entry name" value="Root_cap"/>
</dbReference>
<proteinExistence type="predicted"/>
<dbReference type="Pfam" id="PF06830">
    <property type="entry name" value="Root_cap"/>
    <property type="match status" value="1"/>
</dbReference>
<sequence>MAKFITQNVVCLIFLVLVAICGAQTPPGIAKNPSHATCKNEKYKDCYNLVHVCPKFCPDSCTVECASCKPICGGPTLPPPDSKSPTPSPSPKPSSPTPRTPYPTPSPATPSTPKPTPPTPTPKPATPPTLKPTPPTPTPKPPTPAPVTPSPAPKPSSPNPKPPTPAPRPSSPTPKPPTPAPRPSSPTPKPPTQTPSSPKPTPPTPVPASPSTPTPSSPTPSPSTHVPSTPTPNTPSTPTPTPPSSSTPAPHSPYPTTPSTPTTTVPSPPSPTPDSESSASSARAKCKNQNYPQCYNVQHVCPTACPGGCEVDCVTCKPVCNCDKPGAVCQDPRFVGGDGITFYFHGKKEQDFCLVTDSNLHINAHFIGKRNKNMKRDFTWVQSIAIFFDTHNFFISAQKTATWDATINHLELSFDGESIHIPETEGAIWKSETIPKASITRIGNTDNVIIEVQSIFKITAKVVPITKHESVAHNYGITEDNCFAHLNLGFKFYSLSDQVSGVLGQTYRDDYVSRVHMGASMPVLGGDKEFATSSLFATDCSVALFKASHSNEIAASSSLLQLPSLQCSSNMNGKGVICKR</sequence>
<feature type="compositionally biased region" description="Pro residues" evidence="1">
    <location>
        <begin position="229"/>
        <end position="258"/>
    </location>
</feature>
<feature type="region of interest" description="Disordered" evidence="1">
    <location>
        <begin position="76"/>
        <end position="281"/>
    </location>
</feature>
<reference evidence="3" key="1">
    <citation type="submission" date="2023-02" db="EMBL/GenBank/DDBJ databases">
        <title>Genome of toxic invasive species Heracleum sosnowskyi carries increased number of genes despite the absence of recent whole-genome duplications.</title>
        <authorList>
            <person name="Schelkunov M."/>
            <person name="Shtratnikova V."/>
            <person name="Makarenko M."/>
            <person name="Klepikova A."/>
            <person name="Omelchenko D."/>
            <person name="Novikova G."/>
            <person name="Obukhova E."/>
            <person name="Bogdanov V."/>
            <person name="Penin A."/>
            <person name="Logacheva M."/>
        </authorList>
    </citation>
    <scope>NUCLEOTIDE SEQUENCE</scope>
    <source>
        <strain evidence="3">Hsosn_3</strain>
        <tissue evidence="3">Leaf</tissue>
    </source>
</reference>
<reference evidence="3" key="2">
    <citation type="submission" date="2023-05" db="EMBL/GenBank/DDBJ databases">
        <authorList>
            <person name="Schelkunov M.I."/>
        </authorList>
    </citation>
    <scope>NUCLEOTIDE SEQUENCE</scope>
    <source>
        <strain evidence="3">Hsosn_3</strain>
        <tissue evidence="3">Leaf</tissue>
    </source>
</reference>
<gene>
    <name evidence="3" type="ORF">POM88_024045</name>
</gene>
<feature type="chain" id="PRO_5042227522" evidence="2">
    <location>
        <begin position="24"/>
        <end position="580"/>
    </location>
</feature>
<keyword evidence="2" id="KW-0732">Signal</keyword>
<keyword evidence="4" id="KW-1185">Reference proteome</keyword>
<dbReference type="AlphaFoldDB" id="A0AAD8MR14"/>
<protein>
    <submittedName>
        <fullName evidence="3">Late embryogenesis abundant protein-related / LEA protein-related protein</fullName>
    </submittedName>
</protein>
<dbReference type="Proteomes" id="UP001237642">
    <property type="component" value="Unassembled WGS sequence"/>
</dbReference>
<evidence type="ECO:0000313" key="4">
    <source>
        <dbReference type="Proteomes" id="UP001237642"/>
    </source>
</evidence>
<dbReference type="EMBL" id="JAUIZM010000005">
    <property type="protein sequence ID" value="KAK1386310.1"/>
    <property type="molecule type" value="Genomic_DNA"/>
</dbReference>
<organism evidence="3 4">
    <name type="scientific">Heracleum sosnowskyi</name>
    <dbReference type="NCBI Taxonomy" id="360622"/>
    <lineage>
        <taxon>Eukaryota</taxon>
        <taxon>Viridiplantae</taxon>
        <taxon>Streptophyta</taxon>
        <taxon>Embryophyta</taxon>
        <taxon>Tracheophyta</taxon>
        <taxon>Spermatophyta</taxon>
        <taxon>Magnoliopsida</taxon>
        <taxon>eudicotyledons</taxon>
        <taxon>Gunneridae</taxon>
        <taxon>Pentapetalae</taxon>
        <taxon>asterids</taxon>
        <taxon>campanulids</taxon>
        <taxon>Apiales</taxon>
        <taxon>Apiaceae</taxon>
        <taxon>Apioideae</taxon>
        <taxon>apioid superclade</taxon>
        <taxon>Tordylieae</taxon>
        <taxon>Tordyliinae</taxon>
        <taxon>Heracleum</taxon>
    </lineage>
</organism>
<evidence type="ECO:0000313" key="3">
    <source>
        <dbReference type="EMBL" id="KAK1386310.1"/>
    </source>
</evidence>
<comment type="caution">
    <text evidence="3">The sequence shown here is derived from an EMBL/GenBank/DDBJ whole genome shotgun (WGS) entry which is preliminary data.</text>
</comment>
<accession>A0AAD8MR14</accession>
<feature type="signal peptide" evidence="2">
    <location>
        <begin position="1"/>
        <end position="23"/>
    </location>
</feature>